<reference evidence="4" key="1">
    <citation type="submission" date="2017-03" db="EMBL/GenBank/DDBJ databases">
        <title>Phytopthora megakarya and P. palmivora, two closely related causual agents of cacao black pod achieved similar genome size and gene model numbers by different mechanisms.</title>
        <authorList>
            <person name="Ali S."/>
            <person name="Shao J."/>
            <person name="Larry D.J."/>
            <person name="Kronmiller B."/>
            <person name="Shen D."/>
            <person name="Strem M.D."/>
            <person name="Melnick R.L."/>
            <person name="Guiltinan M.J."/>
            <person name="Tyler B.M."/>
            <person name="Meinhardt L.W."/>
            <person name="Bailey B.A."/>
        </authorList>
    </citation>
    <scope>NUCLEOTIDE SEQUENCE [LARGE SCALE GENOMIC DNA]</scope>
    <source>
        <strain evidence="4">zdho120</strain>
    </source>
</reference>
<comment type="caution">
    <text evidence="3">The sequence shown here is derived from an EMBL/GenBank/DDBJ whole genome shotgun (WGS) entry which is preliminary data.</text>
</comment>
<keyword evidence="2" id="KW-0812">Transmembrane</keyword>
<keyword evidence="4" id="KW-1185">Reference proteome</keyword>
<evidence type="ECO:0000313" key="3">
    <source>
        <dbReference type="EMBL" id="OWY93808.1"/>
    </source>
</evidence>
<evidence type="ECO:0000256" key="2">
    <source>
        <dbReference type="SAM" id="Phobius"/>
    </source>
</evidence>
<keyword evidence="2" id="KW-1133">Transmembrane helix</keyword>
<organism evidence="3 4">
    <name type="scientific">Phytophthora megakarya</name>
    <dbReference type="NCBI Taxonomy" id="4795"/>
    <lineage>
        <taxon>Eukaryota</taxon>
        <taxon>Sar</taxon>
        <taxon>Stramenopiles</taxon>
        <taxon>Oomycota</taxon>
        <taxon>Peronosporomycetes</taxon>
        <taxon>Peronosporales</taxon>
        <taxon>Peronosporaceae</taxon>
        <taxon>Phytophthora</taxon>
    </lineage>
</organism>
<gene>
    <name evidence="3" type="ORF">PHMEG_00036653</name>
</gene>
<accession>A0A225ULI1</accession>
<feature type="region of interest" description="Disordered" evidence="1">
    <location>
        <begin position="33"/>
        <end position="60"/>
    </location>
</feature>
<protein>
    <submittedName>
        <fullName evidence="3">Uncharacterized protein</fullName>
    </submittedName>
</protein>
<proteinExistence type="predicted"/>
<dbReference type="AlphaFoldDB" id="A0A225ULI1"/>
<feature type="transmembrane region" description="Helical" evidence="2">
    <location>
        <begin position="6"/>
        <end position="24"/>
    </location>
</feature>
<dbReference type="EMBL" id="NBNE01015401">
    <property type="protein sequence ID" value="OWY93808.1"/>
    <property type="molecule type" value="Genomic_DNA"/>
</dbReference>
<sequence length="127" mass="13949">MQFAPLWIMLMAAFFVANLDFIAAESTASTNVKVSSPSDIVPDTDHKGRRLRRSEESYSEERISSSALRSAAHANMMKGTSTQSSQKMLQAVRTRKPLPRWAKVFIALLALGVNVGAVVLLLKGRSQ</sequence>
<name>A0A225ULI1_9STRA</name>
<evidence type="ECO:0000256" key="1">
    <source>
        <dbReference type="SAM" id="MobiDB-lite"/>
    </source>
</evidence>
<evidence type="ECO:0000313" key="4">
    <source>
        <dbReference type="Proteomes" id="UP000198211"/>
    </source>
</evidence>
<keyword evidence="2" id="KW-0472">Membrane</keyword>
<feature type="transmembrane region" description="Helical" evidence="2">
    <location>
        <begin position="101"/>
        <end position="122"/>
    </location>
</feature>
<dbReference type="Proteomes" id="UP000198211">
    <property type="component" value="Unassembled WGS sequence"/>
</dbReference>